<dbReference type="GO" id="GO:0005834">
    <property type="term" value="C:heterotrimeric G-protein complex"/>
    <property type="evidence" value="ECO:0000318"/>
    <property type="project" value="GO_Central"/>
</dbReference>
<dbReference type="GO" id="GO:0031683">
    <property type="term" value="F:G-protein beta/gamma-subunit complex binding"/>
    <property type="evidence" value="ECO:0000318"/>
    <property type="project" value="GO_Central"/>
</dbReference>
<dbReference type="FunFam" id="1.10.400.10:FF:000011">
    <property type="entry name" value="Guanine nucleotide-binding protein alpha-1 subunit"/>
    <property type="match status" value="1"/>
</dbReference>
<accession>A0A8R1U4C5</accession>
<name>A0A2A6C083_PRIPA</name>
<feature type="binding site" evidence="11">
    <location>
        <position position="87"/>
    </location>
    <ligand>
        <name>Mg(2+)</name>
        <dbReference type="ChEBI" id="CHEBI:18420"/>
    </ligand>
</feature>
<dbReference type="Gene3D" id="3.40.50.300">
    <property type="entry name" value="P-loop containing nucleotide triphosphate hydrolases"/>
    <property type="match status" value="1"/>
</dbReference>
<evidence type="ECO:0000256" key="6">
    <source>
        <dbReference type="ARBA" id="ARBA00023134"/>
    </source>
</evidence>
<dbReference type="GO" id="GO:0001664">
    <property type="term" value="F:G protein-coupled receptor binding"/>
    <property type="evidence" value="ECO:0000318"/>
    <property type="project" value="GO_Central"/>
</dbReference>
<gene>
    <name evidence="12" type="primary">WBGene00091622</name>
</gene>
<keyword evidence="9" id="KW-0449">Lipoprotein</keyword>
<dbReference type="Pfam" id="PF00503">
    <property type="entry name" value="G-alpha"/>
    <property type="match status" value="1"/>
</dbReference>
<feature type="binding site" evidence="10">
    <location>
        <begin position="216"/>
        <end position="222"/>
    </location>
    <ligand>
        <name>GTP</name>
        <dbReference type="ChEBI" id="CHEBI:37565"/>
    </ligand>
</feature>
<keyword evidence="13" id="KW-1185">Reference proteome</keyword>
<evidence type="ECO:0000256" key="11">
    <source>
        <dbReference type="PIRSR" id="PIRSR601019-2"/>
    </source>
</evidence>
<protein>
    <submittedName>
        <fullName evidence="12">ADP ribosylation factor</fullName>
    </submittedName>
</protein>
<accession>A0A2A6C083</accession>
<keyword evidence="2" id="KW-0519">Myristate</keyword>
<dbReference type="PRINTS" id="PR00441">
    <property type="entry name" value="GPROTEINAI"/>
</dbReference>
<organism evidence="12 13">
    <name type="scientific">Pristionchus pacificus</name>
    <name type="common">Parasitic nematode worm</name>
    <dbReference type="NCBI Taxonomy" id="54126"/>
    <lineage>
        <taxon>Eukaryota</taxon>
        <taxon>Metazoa</taxon>
        <taxon>Ecdysozoa</taxon>
        <taxon>Nematoda</taxon>
        <taxon>Chromadorea</taxon>
        <taxon>Rhabditida</taxon>
        <taxon>Rhabditina</taxon>
        <taxon>Diplogasteromorpha</taxon>
        <taxon>Diplogasteroidea</taxon>
        <taxon>Neodiplogasteridae</taxon>
        <taxon>Pristionchus</taxon>
    </lineage>
</organism>
<evidence type="ECO:0000256" key="9">
    <source>
        <dbReference type="ARBA" id="ARBA00023288"/>
    </source>
</evidence>
<dbReference type="InterPro" id="IPR001408">
    <property type="entry name" value="Gprotein_alpha_I"/>
</dbReference>
<dbReference type="PANTHER" id="PTHR10218">
    <property type="entry name" value="GTP-BINDING PROTEIN ALPHA SUBUNIT"/>
    <property type="match status" value="1"/>
</dbReference>
<evidence type="ECO:0000256" key="7">
    <source>
        <dbReference type="ARBA" id="ARBA00023139"/>
    </source>
</evidence>
<evidence type="ECO:0000256" key="10">
    <source>
        <dbReference type="PIRSR" id="PIRSR601019-1"/>
    </source>
</evidence>
<dbReference type="InterPro" id="IPR011025">
    <property type="entry name" value="GproteinA_insert"/>
</dbReference>
<dbReference type="GO" id="GO:0005525">
    <property type="term" value="F:GTP binding"/>
    <property type="evidence" value="ECO:0007669"/>
    <property type="project" value="UniProtKB-KW"/>
</dbReference>
<keyword evidence="8" id="KW-0807">Transducer</keyword>
<feature type="binding site" evidence="10">
    <location>
        <begin position="83"/>
        <end position="88"/>
    </location>
    <ligand>
        <name>GTP</name>
        <dbReference type="ChEBI" id="CHEBI:37565"/>
    </ligand>
</feature>
<dbReference type="CDD" id="cd00066">
    <property type="entry name" value="G-alpha"/>
    <property type="match status" value="1"/>
</dbReference>
<dbReference type="GO" id="GO:0007188">
    <property type="term" value="P:adenylate cyclase-modulating G protein-coupled receptor signaling pathway"/>
    <property type="evidence" value="ECO:0000318"/>
    <property type="project" value="GO_Central"/>
</dbReference>
<sequence>MSVYQRREQETLYRFDALNQKISFRPIDRPNSTTVILLRSMGLCSSSEDKAEAAKTKEIDKQISADKADNNKTIKLLLLGAGECGKSTILKQMRLHHKKFSEDELAQQKSVVFNNTINAMVEICRFMAENNYPFEKEDRKADVDTLKDVLKQAREHEPFSQSTAAALKSLWSDTHVREFYKQHKLIYHLHESTQYFMDRLDRICQPDFTPNSEEILYTRIKTTGIVEVSFEIEKAHFRVFDVGGQRSERKKWIHCFEDVNAIIFIVAISEYDEKLAEDHHTNRLVESIRLYEQITNSRWFVKTSMIVFLNKTDLFREKIATSKATISIAFPDYNGPHEFDESVDFIKAELLKKQTGGTTKKQVYFHLTCATDTNQVKLILQSVISTIIRSNLYKTGLY</sequence>
<feature type="binding site" evidence="11">
    <location>
        <position position="222"/>
    </location>
    <ligand>
        <name>Mg(2+)</name>
        <dbReference type="ChEBI" id="CHEBI:18420"/>
    </ligand>
</feature>
<evidence type="ECO:0000313" key="13">
    <source>
        <dbReference type="Proteomes" id="UP000005239"/>
    </source>
</evidence>
<evidence type="ECO:0000256" key="1">
    <source>
        <dbReference type="ARBA" id="ARBA00011356"/>
    </source>
</evidence>
<evidence type="ECO:0000256" key="8">
    <source>
        <dbReference type="ARBA" id="ARBA00023224"/>
    </source>
</evidence>
<evidence type="ECO:0000256" key="3">
    <source>
        <dbReference type="ARBA" id="ARBA00022723"/>
    </source>
</evidence>
<dbReference type="InterPro" id="IPR027417">
    <property type="entry name" value="P-loop_NTPase"/>
</dbReference>
<dbReference type="GO" id="GO:0008355">
    <property type="term" value="P:olfactory learning"/>
    <property type="evidence" value="ECO:0007669"/>
    <property type="project" value="EnsemblMetazoa"/>
</dbReference>
<dbReference type="GO" id="GO:0050829">
    <property type="term" value="P:defense response to Gram-negative bacterium"/>
    <property type="evidence" value="ECO:0007669"/>
    <property type="project" value="EnsemblMetazoa"/>
</dbReference>
<dbReference type="Proteomes" id="UP000005239">
    <property type="component" value="Unassembled WGS sequence"/>
</dbReference>
<keyword evidence="5 11" id="KW-0460">Magnesium</keyword>
<dbReference type="EnsemblMetazoa" id="PPA02068.1">
    <property type="protein sequence ID" value="PPA02068.1"/>
    <property type="gene ID" value="WBGene00091622"/>
</dbReference>
<dbReference type="FunFam" id="3.40.50.300:FF:000563">
    <property type="entry name" value="Guanine nucleotide-binding protein alpha subunit"/>
    <property type="match status" value="1"/>
</dbReference>
<dbReference type="GO" id="GO:0030424">
    <property type="term" value="C:axon"/>
    <property type="evidence" value="ECO:0007669"/>
    <property type="project" value="EnsemblMetazoa"/>
</dbReference>
<reference evidence="13" key="1">
    <citation type="journal article" date="2008" name="Nat. Genet.">
        <title>The Pristionchus pacificus genome provides a unique perspective on nematode lifestyle and parasitism.</title>
        <authorList>
            <person name="Dieterich C."/>
            <person name="Clifton S.W."/>
            <person name="Schuster L.N."/>
            <person name="Chinwalla A."/>
            <person name="Delehaunty K."/>
            <person name="Dinkelacker I."/>
            <person name="Fulton L."/>
            <person name="Fulton R."/>
            <person name="Godfrey J."/>
            <person name="Minx P."/>
            <person name="Mitreva M."/>
            <person name="Roeseler W."/>
            <person name="Tian H."/>
            <person name="Witte H."/>
            <person name="Yang S.P."/>
            <person name="Wilson R.K."/>
            <person name="Sommer R.J."/>
        </authorList>
    </citation>
    <scope>NUCLEOTIDE SEQUENCE [LARGE SCALE GENOMIC DNA]</scope>
    <source>
        <strain evidence="13">PS312</strain>
    </source>
</reference>
<keyword evidence="6 10" id="KW-0342">GTP-binding</keyword>
<dbReference type="GO" id="GO:0005737">
    <property type="term" value="C:cytoplasm"/>
    <property type="evidence" value="ECO:0000318"/>
    <property type="project" value="GO_Central"/>
</dbReference>
<reference evidence="12" key="2">
    <citation type="submission" date="2022-06" db="UniProtKB">
        <authorList>
            <consortium name="EnsemblMetazoa"/>
        </authorList>
    </citation>
    <scope>IDENTIFICATION</scope>
    <source>
        <strain evidence="12">PS312</strain>
    </source>
</reference>
<keyword evidence="4 10" id="KW-0547">Nucleotide-binding</keyword>
<dbReference type="InterPro" id="IPR001019">
    <property type="entry name" value="Gprotein_alpha_su"/>
</dbReference>
<evidence type="ECO:0000313" key="12">
    <source>
        <dbReference type="EnsemblMetazoa" id="PPA02068.1"/>
    </source>
</evidence>
<proteinExistence type="predicted"/>
<dbReference type="GO" id="GO:0043025">
    <property type="term" value="C:neuronal cell body"/>
    <property type="evidence" value="ECO:0007669"/>
    <property type="project" value="EnsemblMetazoa"/>
</dbReference>
<keyword evidence="3 11" id="KW-0479">Metal-binding</keyword>
<dbReference type="PROSITE" id="PS51882">
    <property type="entry name" value="G_ALPHA"/>
    <property type="match status" value="1"/>
</dbReference>
<dbReference type="SUPFAM" id="SSF52540">
    <property type="entry name" value="P-loop containing nucleoside triphosphate hydrolases"/>
    <property type="match status" value="1"/>
</dbReference>
<keyword evidence="7" id="KW-0564">Palmitate</keyword>
<dbReference type="GO" id="GO:0003924">
    <property type="term" value="F:GTPase activity"/>
    <property type="evidence" value="ECO:0000318"/>
    <property type="project" value="GO_Central"/>
</dbReference>
<evidence type="ECO:0000256" key="2">
    <source>
        <dbReference type="ARBA" id="ARBA00022707"/>
    </source>
</evidence>
<evidence type="ECO:0000256" key="4">
    <source>
        <dbReference type="ARBA" id="ARBA00022741"/>
    </source>
</evidence>
<feature type="binding site" evidence="10">
    <location>
        <position position="370"/>
    </location>
    <ligand>
        <name>GTP</name>
        <dbReference type="ChEBI" id="CHEBI:37565"/>
    </ligand>
</feature>
<dbReference type="SUPFAM" id="SSF47895">
    <property type="entry name" value="Transducin (alpha subunit), insertion domain"/>
    <property type="match status" value="1"/>
</dbReference>
<dbReference type="SMART" id="SM00275">
    <property type="entry name" value="G_alpha"/>
    <property type="match status" value="1"/>
</dbReference>
<dbReference type="PRINTS" id="PR00318">
    <property type="entry name" value="GPROTEINA"/>
</dbReference>
<evidence type="ECO:0000256" key="5">
    <source>
        <dbReference type="ARBA" id="ARBA00022842"/>
    </source>
</evidence>
<dbReference type="GO" id="GO:0097730">
    <property type="term" value="C:non-motile cilium"/>
    <property type="evidence" value="ECO:0007669"/>
    <property type="project" value="EnsemblMetazoa"/>
</dbReference>
<dbReference type="GO" id="GO:0010628">
    <property type="term" value="P:positive regulation of gene expression"/>
    <property type="evidence" value="ECO:0007669"/>
    <property type="project" value="EnsemblMetazoa"/>
</dbReference>
<dbReference type="PANTHER" id="PTHR10218:SF245">
    <property type="entry name" value="GUANINE NUCLEOTIDE-BINDING PROTEIN ALPHA-2 SUBUNIT-RELATED"/>
    <property type="match status" value="1"/>
</dbReference>
<dbReference type="GO" id="GO:0046872">
    <property type="term" value="F:metal ion binding"/>
    <property type="evidence" value="ECO:0007669"/>
    <property type="project" value="UniProtKB-KW"/>
</dbReference>
<comment type="subunit">
    <text evidence="1">G proteins are composed of 3 units; alpha, beta and gamma. The alpha chain contains the guanine nucleotide binding site.</text>
</comment>
<dbReference type="OrthoDB" id="5817230at2759"/>
<dbReference type="Gene3D" id="1.10.400.10">
    <property type="entry name" value="GI Alpha 1, domain 2-like"/>
    <property type="match status" value="1"/>
</dbReference>
<dbReference type="AlphaFoldDB" id="A0A2A6C083"/>
<feature type="binding site" evidence="10">
    <location>
        <begin position="310"/>
        <end position="313"/>
    </location>
    <ligand>
        <name>GTP</name>
        <dbReference type="ChEBI" id="CHEBI:37565"/>
    </ligand>
</feature>
<feature type="binding site" evidence="10">
    <location>
        <begin position="241"/>
        <end position="245"/>
    </location>
    <ligand>
        <name>GTP</name>
        <dbReference type="ChEBI" id="CHEBI:37565"/>
    </ligand>
</feature>